<feature type="compositionally biased region" description="Low complexity" evidence="1">
    <location>
        <begin position="34"/>
        <end position="45"/>
    </location>
</feature>
<accession>A0A8G1RGA0</accession>
<evidence type="ECO:0000313" key="3">
    <source>
        <dbReference type="Proteomes" id="UP000249789"/>
    </source>
</evidence>
<evidence type="ECO:0000256" key="1">
    <source>
        <dbReference type="SAM" id="MobiDB-lite"/>
    </source>
</evidence>
<sequence>MGVSASRHTREEQAVPSPSEGESSASKPEEDDVPSASSEDSSSIASEDKFTIPPFEGEQEPLSPVTDDLNLRIPLCVYGLLRQIFPPDEGYQHTHATRHTGDVDFQVLHVGHPTTGRFFCLLSGPTPSRAPFWYSYSVWLAMELDIMERLTSPETPITGMIWRMGEIGLYERRRLDGSIITPPGTIVHDRRHSFDVVEYWLFLVEYLLGFRGDVHYRDIPMIPYEA</sequence>
<dbReference type="RefSeq" id="XP_040796326.1">
    <property type="nucleotide sequence ID" value="XM_040948946.1"/>
</dbReference>
<dbReference type="AlphaFoldDB" id="A0A8G1RGA0"/>
<reference evidence="2 3" key="1">
    <citation type="submission" date="2018-02" db="EMBL/GenBank/DDBJ databases">
        <title>The genomes of Aspergillus section Nigri reveals drivers in fungal speciation.</title>
        <authorList>
            <consortium name="DOE Joint Genome Institute"/>
            <person name="Vesth T.C."/>
            <person name="Nybo J."/>
            <person name="Theobald S."/>
            <person name="Brandl J."/>
            <person name="Frisvad J.C."/>
            <person name="Nielsen K.F."/>
            <person name="Lyhne E.K."/>
            <person name="Kogle M.E."/>
            <person name="Kuo A."/>
            <person name="Riley R."/>
            <person name="Clum A."/>
            <person name="Nolan M."/>
            <person name="Lipzen A."/>
            <person name="Salamov A."/>
            <person name="Henrissat B."/>
            <person name="Wiebenga A."/>
            <person name="De vries R.P."/>
            <person name="Grigoriev I.V."/>
            <person name="Mortensen U.H."/>
            <person name="Andersen M.R."/>
            <person name="Baker S.E."/>
        </authorList>
    </citation>
    <scope>NUCLEOTIDE SEQUENCE [LARGE SCALE GENOMIC DNA]</scope>
    <source>
        <strain evidence="2 3">CBS 313.89</strain>
    </source>
</reference>
<dbReference type="GeneID" id="63866279"/>
<evidence type="ECO:0000313" key="2">
    <source>
        <dbReference type="EMBL" id="RAK72314.1"/>
    </source>
</evidence>
<feature type="region of interest" description="Disordered" evidence="1">
    <location>
        <begin position="1"/>
        <end position="47"/>
    </location>
</feature>
<dbReference type="VEuPathDB" id="FungiDB:BO72DRAFT_501138"/>
<keyword evidence="3" id="KW-1185">Reference proteome</keyword>
<organism evidence="2 3">
    <name type="scientific">Aspergillus fijiensis CBS 313.89</name>
    <dbReference type="NCBI Taxonomy" id="1448319"/>
    <lineage>
        <taxon>Eukaryota</taxon>
        <taxon>Fungi</taxon>
        <taxon>Dikarya</taxon>
        <taxon>Ascomycota</taxon>
        <taxon>Pezizomycotina</taxon>
        <taxon>Eurotiomycetes</taxon>
        <taxon>Eurotiomycetidae</taxon>
        <taxon>Eurotiales</taxon>
        <taxon>Aspergillaceae</taxon>
        <taxon>Aspergillus</taxon>
    </lineage>
</organism>
<dbReference type="OrthoDB" id="4472439at2759"/>
<protein>
    <submittedName>
        <fullName evidence="2">Uncharacterized protein</fullName>
    </submittedName>
</protein>
<name>A0A8G1RGA0_9EURO</name>
<proteinExistence type="predicted"/>
<dbReference type="Proteomes" id="UP000249789">
    <property type="component" value="Unassembled WGS sequence"/>
</dbReference>
<gene>
    <name evidence="2" type="ORF">BO72DRAFT_501138</name>
</gene>
<dbReference type="EMBL" id="KZ824698">
    <property type="protein sequence ID" value="RAK72314.1"/>
    <property type="molecule type" value="Genomic_DNA"/>
</dbReference>